<feature type="transmembrane region" description="Helical" evidence="6">
    <location>
        <begin position="316"/>
        <end position="336"/>
    </location>
</feature>
<dbReference type="SMART" id="SM00267">
    <property type="entry name" value="GGDEF"/>
    <property type="match status" value="1"/>
</dbReference>
<accession>C6XE67</accession>
<dbReference type="GO" id="GO:0016020">
    <property type="term" value="C:membrane"/>
    <property type="evidence" value="ECO:0007669"/>
    <property type="project" value="UniProtKB-SubCell"/>
</dbReference>
<protein>
    <submittedName>
        <fullName evidence="12">Diguanylate cyclase/phosphodiesterase with PAS/PAC sensor(S)</fullName>
    </submittedName>
</protein>
<evidence type="ECO:0000256" key="3">
    <source>
        <dbReference type="ARBA" id="ARBA00022989"/>
    </source>
</evidence>
<dbReference type="SMART" id="SM00086">
    <property type="entry name" value="PAC"/>
    <property type="match status" value="1"/>
</dbReference>
<dbReference type="PROSITE" id="PS50839">
    <property type="entry name" value="CHASE"/>
    <property type="match status" value="1"/>
</dbReference>
<dbReference type="NCBIfam" id="TIGR00254">
    <property type="entry name" value="GGDEF"/>
    <property type="match status" value="1"/>
</dbReference>
<feature type="domain" description="GGDEF" evidence="11">
    <location>
        <begin position="516"/>
        <end position="649"/>
    </location>
</feature>
<dbReference type="FunFam" id="3.20.20.450:FF:000001">
    <property type="entry name" value="Cyclic di-GMP phosphodiesterase yahA"/>
    <property type="match status" value="1"/>
</dbReference>
<dbReference type="PANTHER" id="PTHR44757">
    <property type="entry name" value="DIGUANYLATE CYCLASE DGCP"/>
    <property type="match status" value="1"/>
</dbReference>
<keyword evidence="3 6" id="KW-1133">Transmembrane helix</keyword>
<dbReference type="InterPro" id="IPR000700">
    <property type="entry name" value="PAS-assoc_C"/>
</dbReference>
<dbReference type="GO" id="GO:0071732">
    <property type="term" value="P:cellular response to nitric oxide"/>
    <property type="evidence" value="ECO:0007669"/>
    <property type="project" value="UniProtKB-ARBA"/>
</dbReference>
<gene>
    <name evidence="12" type="ordered locus">Msip34_1597</name>
</gene>
<proteinExistence type="predicted"/>
<dbReference type="EMBL" id="CP001674">
    <property type="protein sequence ID" value="ACT50842.1"/>
    <property type="molecule type" value="Genomic_DNA"/>
</dbReference>
<dbReference type="Pfam" id="PF00990">
    <property type="entry name" value="GGDEF"/>
    <property type="match status" value="1"/>
</dbReference>
<dbReference type="Pfam" id="PF08447">
    <property type="entry name" value="PAS_3"/>
    <property type="match status" value="1"/>
</dbReference>
<keyword evidence="4 6" id="KW-0472">Membrane</keyword>
<evidence type="ECO:0000313" key="13">
    <source>
        <dbReference type="Proteomes" id="UP000002743"/>
    </source>
</evidence>
<dbReference type="SMART" id="SM00052">
    <property type="entry name" value="EAL"/>
    <property type="match status" value="1"/>
</dbReference>
<dbReference type="InterPro" id="IPR042240">
    <property type="entry name" value="CHASE_sf"/>
</dbReference>
<dbReference type="InterPro" id="IPR001633">
    <property type="entry name" value="EAL_dom"/>
</dbReference>
<evidence type="ECO:0000259" key="10">
    <source>
        <dbReference type="PROSITE" id="PS50883"/>
    </source>
</evidence>
<evidence type="ECO:0000259" key="7">
    <source>
        <dbReference type="PROSITE" id="PS50112"/>
    </source>
</evidence>
<dbReference type="KEGG" id="mei:Msip34_1597"/>
<dbReference type="PROSITE" id="PS50112">
    <property type="entry name" value="PAS"/>
    <property type="match status" value="1"/>
</dbReference>
<dbReference type="Proteomes" id="UP000002743">
    <property type="component" value="Chromosome"/>
</dbReference>
<dbReference type="PROSITE" id="PS50883">
    <property type="entry name" value="EAL"/>
    <property type="match status" value="1"/>
</dbReference>
<feature type="domain" description="PAS" evidence="7">
    <location>
        <begin position="355"/>
        <end position="427"/>
    </location>
</feature>
<evidence type="ECO:0000256" key="1">
    <source>
        <dbReference type="ARBA" id="ARBA00004370"/>
    </source>
</evidence>
<dbReference type="HOGENOM" id="CLU_000445_70_44_4"/>
<dbReference type="InterPro" id="IPR035965">
    <property type="entry name" value="PAS-like_dom_sf"/>
</dbReference>
<dbReference type="GO" id="GO:0071111">
    <property type="term" value="F:cyclic-guanylate-specific phosphodiesterase activity"/>
    <property type="evidence" value="ECO:0007669"/>
    <property type="project" value="UniProtKB-EC"/>
</dbReference>
<dbReference type="CDD" id="cd01948">
    <property type="entry name" value="EAL"/>
    <property type="match status" value="1"/>
</dbReference>
<dbReference type="GO" id="GO:0007165">
    <property type="term" value="P:signal transduction"/>
    <property type="evidence" value="ECO:0007669"/>
    <property type="project" value="UniProtKB-ARBA"/>
</dbReference>
<dbReference type="CDD" id="cd01949">
    <property type="entry name" value="GGDEF"/>
    <property type="match status" value="1"/>
</dbReference>
<comment type="subcellular location">
    <subcellularLocation>
        <location evidence="1">Membrane</location>
    </subcellularLocation>
</comment>
<evidence type="ECO:0000259" key="9">
    <source>
        <dbReference type="PROSITE" id="PS50839"/>
    </source>
</evidence>
<dbReference type="SMART" id="SM01079">
    <property type="entry name" value="CHASE"/>
    <property type="match status" value="1"/>
</dbReference>
<name>C6XE67_METGS</name>
<dbReference type="NCBIfam" id="TIGR00229">
    <property type="entry name" value="sensory_box"/>
    <property type="match status" value="1"/>
</dbReference>
<dbReference type="Gene3D" id="3.30.450.20">
    <property type="entry name" value="PAS domain"/>
    <property type="match status" value="1"/>
</dbReference>
<evidence type="ECO:0000256" key="6">
    <source>
        <dbReference type="SAM" id="Phobius"/>
    </source>
</evidence>
<dbReference type="SUPFAM" id="SSF141868">
    <property type="entry name" value="EAL domain-like"/>
    <property type="match status" value="1"/>
</dbReference>
<dbReference type="InterPro" id="IPR043128">
    <property type="entry name" value="Rev_trsase/Diguanyl_cyclase"/>
</dbReference>
<dbReference type="Gene3D" id="3.20.20.450">
    <property type="entry name" value="EAL domain"/>
    <property type="match status" value="1"/>
</dbReference>
<dbReference type="InterPro" id="IPR052155">
    <property type="entry name" value="Biofilm_reg_signaling"/>
</dbReference>
<dbReference type="FunFam" id="3.30.70.270:FF:000001">
    <property type="entry name" value="Diguanylate cyclase domain protein"/>
    <property type="match status" value="1"/>
</dbReference>
<dbReference type="Pfam" id="PF00563">
    <property type="entry name" value="EAL"/>
    <property type="match status" value="1"/>
</dbReference>
<dbReference type="eggNOG" id="COG2202">
    <property type="taxonomic scope" value="Bacteria"/>
</dbReference>
<dbReference type="InterPro" id="IPR013655">
    <property type="entry name" value="PAS_fold_3"/>
</dbReference>
<keyword evidence="2 6" id="KW-0812">Transmembrane</keyword>
<dbReference type="PROSITE" id="PS50113">
    <property type="entry name" value="PAC"/>
    <property type="match status" value="1"/>
</dbReference>
<feature type="domain" description="EAL" evidence="10">
    <location>
        <begin position="658"/>
        <end position="910"/>
    </location>
</feature>
<feature type="domain" description="CHASE" evidence="9">
    <location>
        <begin position="150"/>
        <end position="270"/>
    </location>
</feature>
<keyword evidence="13" id="KW-1185">Reference proteome</keyword>
<dbReference type="SUPFAM" id="SSF55073">
    <property type="entry name" value="Nucleotide cyclase"/>
    <property type="match status" value="1"/>
</dbReference>
<dbReference type="InterPro" id="IPR029787">
    <property type="entry name" value="Nucleotide_cyclase"/>
</dbReference>
<dbReference type="InterPro" id="IPR001610">
    <property type="entry name" value="PAC"/>
</dbReference>
<dbReference type="STRING" id="582744.Msip34_1597"/>
<feature type="domain" description="PAC" evidence="8">
    <location>
        <begin position="431"/>
        <end position="484"/>
    </location>
</feature>
<evidence type="ECO:0000313" key="12">
    <source>
        <dbReference type="EMBL" id="ACT50842.1"/>
    </source>
</evidence>
<evidence type="ECO:0000256" key="5">
    <source>
        <dbReference type="ARBA" id="ARBA00051114"/>
    </source>
</evidence>
<dbReference type="Gene3D" id="3.30.70.270">
    <property type="match status" value="1"/>
</dbReference>
<evidence type="ECO:0000259" key="8">
    <source>
        <dbReference type="PROSITE" id="PS50113"/>
    </source>
</evidence>
<organism evidence="12 13">
    <name type="scientific">Methylovorus glucosotrophus (strain SIP3-4)</name>
    <dbReference type="NCBI Taxonomy" id="582744"/>
    <lineage>
        <taxon>Bacteria</taxon>
        <taxon>Pseudomonadati</taxon>
        <taxon>Pseudomonadota</taxon>
        <taxon>Betaproteobacteria</taxon>
        <taxon>Nitrosomonadales</taxon>
        <taxon>Methylophilaceae</taxon>
        <taxon>Methylovorus</taxon>
    </lineage>
</organism>
<dbReference type="eggNOG" id="COG5001">
    <property type="taxonomic scope" value="Bacteria"/>
</dbReference>
<reference evidence="12 13" key="2">
    <citation type="journal article" date="2011" name="J. Bacteriol.">
        <title>Genomes of three methylotrophs from a single niche uncover genetic and metabolic divergence of Methylophilaceae.</title>
        <authorList>
            <person name="Lapidus A."/>
            <person name="Clum A."/>
            <person name="Labutti K."/>
            <person name="Kaluzhnaya M.G."/>
            <person name="Lim S."/>
            <person name="Beck D.A."/>
            <person name="Glavina Del Rio T."/>
            <person name="Nolan M."/>
            <person name="Mavromatis K."/>
            <person name="Huntemann M."/>
            <person name="Lucas S."/>
            <person name="Lidstrom M.E."/>
            <person name="Ivanova N."/>
            <person name="Chistoserdova L."/>
        </authorList>
    </citation>
    <scope>NUCLEOTIDE SEQUENCE [LARGE SCALE GENOMIC DNA]</scope>
    <source>
        <strain evidence="12 13">SIP3-4</strain>
    </source>
</reference>
<dbReference type="InterPro" id="IPR035919">
    <property type="entry name" value="EAL_sf"/>
</dbReference>
<evidence type="ECO:0000259" key="11">
    <source>
        <dbReference type="PROSITE" id="PS50887"/>
    </source>
</evidence>
<dbReference type="PROSITE" id="PS50887">
    <property type="entry name" value="GGDEF"/>
    <property type="match status" value="1"/>
</dbReference>
<dbReference type="CDD" id="cd00130">
    <property type="entry name" value="PAS"/>
    <property type="match status" value="1"/>
</dbReference>
<dbReference type="AlphaFoldDB" id="C6XE67"/>
<dbReference type="eggNOG" id="COG3614">
    <property type="taxonomic scope" value="Bacteria"/>
</dbReference>
<dbReference type="SUPFAM" id="SSF55785">
    <property type="entry name" value="PYP-like sensor domain (PAS domain)"/>
    <property type="match status" value="1"/>
</dbReference>
<reference evidence="13" key="1">
    <citation type="submission" date="2009-07" db="EMBL/GenBank/DDBJ databases">
        <title>Complete sequence of chromosome of Methylovorus sp. SIP3-4.</title>
        <authorList>
            <person name="Lucas S."/>
            <person name="Copeland A."/>
            <person name="Lapidus A."/>
            <person name="Glavina del Rio T."/>
            <person name="Tice H."/>
            <person name="Bruce D."/>
            <person name="Goodwin L."/>
            <person name="Pitluck S."/>
            <person name="Clum A."/>
            <person name="Larimer F."/>
            <person name="Land M."/>
            <person name="Hauser L."/>
            <person name="Kyrpides N."/>
            <person name="Mikhailova N."/>
            <person name="Kayluzhnaya M."/>
            <person name="Chistoserdova L."/>
        </authorList>
    </citation>
    <scope>NUCLEOTIDE SEQUENCE [LARGE SCALE GENOMIC DNA]</scope>
    <source>
        <strain evidence="13">SIP3-4</strain>
    </source>
</reference>
<dbReference type="InterPro" id="IPR006189">
    <property type="entry name" value="CHASE_dom"/>
</dbReference>
<feature type="transmembrane region" description="Helical" evidence="6">
    <location>
        <begin position="26"/>
        <end position="43"/>
    </location>
</feature>
<dbReference type="Gene3D" id="3.30.450.350">
    <property type="entry name" value="CHASE domain"/>
    <property type="match status" value="1"/>
</dbReference>
<dbReference type="Pfam" id="PF03924">
    <property type="entry name" value="CHASE"/>
    <property type="match status" value="1"/>
</dbReference>
<evidence type="ECO:0000256" key="2">
    <source>
        <dbReference type="ARBA" id="ARBA00022692"/>
    </source>
</evidence>
<dbReference type="InterPro" id="IPR000014">
    <property type="entry name" value="PAS"/>
</dbReference>
<evidence type="ECO:0000256" key="4">
    <source>
        <dbReference type="ARBA" id="ARBA00023136"/>
    </source>
</evidence>
<comment type="catalytic activity">
    <reaction evidence="5">
        <text>3',3'-c-di-GMP + H2O = 5'-phosphoguanylyl(3'-&gt;5')guanosine + H(+)</text>
        <dbReference type="Rhea" id="RHEA:24902"/>
        <dbReference type="ChEBI" id="CHEBI:15377"/>
        <dbReference type="ChEBI" id="CHEBI:15378"/>
        <dbReference type="ChEBI" id="CHEBI:58754"/>
        <dbReference type="ChEBI" id="CHEBI:58805"/>
        <dbReference type="EC" id="3.1.4.52"/>
    </reaction>
    <physiologicalReaction direction="left-to-right" evidence="5">
        <dbReference type="Rhea" id="RHEA:24903"/>
    </physiologicalReaction>
</comment>
<dbReference type="PANTHER" id="PTHR44757:SF2">
    <property type="entry name" value="BIOFILM ARCHITECTURE MAINTENANCE PROTEIN MBAA"/>
    <property type="match status" value="1"/>
</dbReference>
<sequence>MGIQASDRSLLHKIGKIKPWGGDGKLWPWLILVICLSVTYQLWHQTREQESLKLEAEFGLKSQLVVNELEQYLAVQDRMLRGVQSLFKASNSVEEEEFLAYTDSLKNLDNHQGLLCVAFAGLEPPPPPSKRVGQPLADTSPLDIEKRHIPVVYSQPFSGSDACIRQDIKTPASRFTAFKQAMQNADTHITPPIMRQNRASNIATLDMILPVYSNRIKDQSIAQREHHIQGWVFSSFDIATLMGEIFQQEISEIAIHITDISESQALSVYQTPGADKVKNPRYESSRYLEIHGRVWSVHIASKPAFEAALDRHRSSLIAGAGLAVSVLLYLLSRLFAYRTQTLKTMRDMHKDLILSEQRWKFALEGSGDGVWDWDIEKNEVIRSSRWKTMLGMEDWEMGPELEAWKERIHPEDVSRVLSDLEKYMNGETTQYINEHRLLCKDGSWKWILARGMVVDWAADGRPLRMVGTHTDITKLKESESLVWKQANFDQLTELPNRRMFYDRLAQEIKKSNRLGLPLALLFLDLDHFKEVNDTLGHDKGDQLLQEAARRINHCVRDTDTVARLGGDEFIVILSELEDLNSIDRIAQAILCKLSASFKLGEDIAFVSASMGITLYPTDANSIDNLLKNVDQAMYSAKASGRNRISYFTPSMQQAAHQKMLITNDLRLALQEQQLQVHYQPIIHLASGTIQKAEALLRWHHPQRGMVSPAEFIPIAEDTGLIMEIGDWVFEQAMVQVKKWQQQRGAHFQISVNKSPVQFKNDSSTHDQWLDYMKQLGLVGQSLVVEITEGLLLDTSQNVSKKLLAFRDAGIQVALDDFGTGYSSLAYLRRFDIDYIKIDQSFVRNISTQPDDLALCESIIAMAHKLGLSVIAEGIETEEQCALLKAAGCDYGQGYWFSPAVPADKFETLAF</sequence>
<dbReference type="InterPro" id="IPR000160">
    <property type="entry name" value="GGDEF_dom"/>
</dbReference>